<keyword evidence="1" id="KW-0472">Membrane</keyword>
<accession>A0A4S3K9W9</accession>
<gene>
    <name evidence="2" type="ORF">B1991_16645</name>
</gene>
<reference evidence="2 3" key="1">
    <citation type="submission" date="2017-02" db="EMBL/GenBank/DDBJ databases">
        <title>Whole genome sequencing of Rhodanobacter lindaniclasticus DSM 17932.</title>
        <authorList>
            <person name="Kumar S."/>
            <person name="Patil P."/>
            <person name="Patil P.B."/>
        </authorList>
    </citation>
    <scope>NUCLEOTIDE SEQUENCE [LARGE SCALE GENOMIC DNA]</scope>
    <source>
        <strain evidence="2 3">DSM 17932</strain>
    </source>
</reference>
<keyword evidence="1" id="KW-0812">Transmembrane</keyword>
<organism evidence="2 3">
    <name type="scientific">Rhodanobacter lindaniclasticus</name>
    <dbReference type="NCBI Taxonomy" id="75310"/>
    <lineage>
        <taxon>Bacteria</taxon>
        <taxon>Pseudomonadati</taxon>
        <taxon>Pseudomonadota</taxon>
        <taxon>Gammaproteobacteria</taxon>
        <taxon>Lysobacterales</taxon>
        <taxon>Rhodanobacteraceae</taxon>
        <taxon>Rhodanobacter</taxon>
    </lineage>
</organism>
<evidence type="ECO:0000256" key="1">
    <source>
        <dbReference type="SAM" id="Phobius"/>
    </source>
</evidence>
<keyword evidence="1" id="KW-1133">Transmembrane helix</keyword>
<keyword evidence="3" id="KW-1185">Reference proteome</keyword>
<protein>
    <submittedName>
        <fullName evidence="2">Uncharacterized protein</fullName>
    </submittedName>
</protein>
<dbReference type="EMBL" id="MWIO01000066">
    <property type="protein sequence ID" value="THD05113.1"/>
    <property type="molecule type" value="Genomic_DNA"/>
</dbReference>
<dbReference type="RefSeq" id="WP_136259817.1">
    <property type="nucleotide sequence ID" value="NZ_MWIO01000066.1"/>
</dbReference>
<name>A0A4S3K9W9_9GAMM</name>
<sequence>MRSSSLPSPHHPRLFAAASTWLLGGGVLLLSTLVPAHTALLGWTPAFWLLVAPLLVLLALEPGLPRRWLARRRLRVIHTVHGAAWR</sequence>
<proteinExistence type="predicted"/>
<evidence type="ECO:0000313" key="2">
    <source>
        <dbReference type="EMBL" id="THD05113.1"/>
    </source>
</evidence>
<dbReference type="AlphaFoldDB" id="A0A4S3K9W9"/>
<feature type="transmembrane region" description="Helical" evidence="1">
    <location>
        <begin position="46"/>
        <end position="64"/>
    </location>
</feature>
<comment type="caution">
    <text evidence="2">The sequence shown here is derived from an EMBL/GenBank/DDBJ whole genome shotgun (WGS) entry which is preliminary data.</text>
</comment>
<dbReference type="Proteomes" id="UP000306317">
    <property type="component" value="Unassembled WGS sequence"/>
</dbReference>
<evidence type="ECO:0000313" key="3">
    <source>
        <dbReference type="Proteomes" id="UP000306317"/>
    </source>
</evidence>